<dbReference type="EMBL" id="OU899034">
    <property type="protein sequence ID" value="CAH1709546.1"/>
    <property type="molecule type" value="Genomic_DNA"/>
</dbReference>
<proteinExistence type="predicted"/>
<accession>A0A9P0N8K7</accession>
<dbReference type="AlphaFoldDB" id="A0A9P0N8K7"/>
<dbReference type="Proteomes" id="UP001154329">
    <property type="component" value="Chromosome 1"/>
</dbReference>
<reference evidence="2" key="2">
    <citation type="submission" date="2022-10" db="EMBL/GenBank/DDBJ databases">
        <authorList>
            <consortium name="ENA_rothamsted_submissions"/>
            <consortium name="culmorum"/>
            <person name="King R."/>
        </authorList>
    </citation>
    <scope>NUCLEOTIDE SEQUENCE</scope>
</reference>
<feature type="transmembrane region" description="Helical" evidence="1">
    <location>
        <begin position="88"/>
        <end position="107"/>
    </location>
</feature>
<protein>
    <submittedName>
        <fullName evidence="2">Uncharacterized protein</fullName>
    </submittedName>
</protein>
<gene>
    <name evidence="2" type="ORF">APHIGO_LOCUS848</name>
</gene>
<organism evidence="2 3">
    <name type="scientific">Aphis gossypii</name>
    <name type="common">Cotton aphid</name>
    <dbReference type="NCBI Taxonomy" id="80765"/>
    <lineage>
        <taxon>Eukaryota</taxon>
        <taxon>Metazoa</taxon>
        <taxon>Ecdysozoa</taxon>
        <taxon>Arthropoda</taxon>
        <taxon>Hexapoda</taxon>
        <taxon>Insecta</taxon>
        <taxon>Pterygota</taxon>
        <taxon>Neoptera</taxon>
        <taxon>Paraneoptera</taxon>
        <taxon>Hemiptera</taxon>
        <taxon>Sternorrhyncha</taxon>
        <taxon>Aphidomorpha</taxon>
        <taxon>Aphidoidea</taxon>
        <taxon>Aphididae</taxon>
        <taxon>Aphidini</taxon>
        <taxon>Aphis</taxon>
        <taxon>Aphis</taxon>
    </lineage>
</organism>
<name>A0A9P0N8K7_APHGO</name>
<keyword evidence="1" id="KW-0472">Membrane</keyword>
<reference evidence="2" key="1">
    <citation type="submission" date="2022-02" db="EMBL/GenBank/DDBJ databases">
        <authorList>
            <person name="King R."/>
        </authorList>
    </citation>
    <scope>NUCLEOTIDE SEQUENCE</scope>
</reference>
<sequence>MRFITLLTRYSGPLPCFCVHCILYRLWVFIGPGKRGERIIQDSQKPISLGSSNLYVREKRETRLVFTFFFNISTFRWFYFWSNVNYRTIYFRIPIFSFVLFKLYLVLYRINKMLFTYYYLYTVKKLYYSGCFDYLLS</sequence>
<keyword evidence="3" id="KW-1185">Reference proteome</keyword>
<evidence type="ECO:0000313" key="3">
    <source>
        <dbReference type="Proteomes" id="UP001154329"/>
    </source>
</evidence>
<evidence type="ECO:0000256" key="1">
    <source>
        <dbReference type="SAM" id="Phobius"/>
    </source>
</evidence>
<evidence type="ECO:0000313" key="2">
    <source>
        <dbReference type="EMBL" id="CAH1709546.1"/>
    </source>
</evidence>
<keyword evidence="1" id="KW-1133">Transmembrane helix</keyword>
<keyword evidence="1" id="KW-0812">Transmembrane</keyword>
<feature type="transmembrane region" description="Helical" evidence="1">
    <location>
        <begin position="64"/>
        <end position="82"/>
    </location>
</feature>